<feature type="region of interest" description="Disordered" evidence="11">
    <location>
        <begin position="1295"/>
        <end position="1367"/>
    </location>
</feature>
<evidence type="ECO:0000256" key="8">
    <source>
        <dbReference type="ARBA" id="ARBA00023242"/>
    </source>
</evidence>
<name>A0AAD5YX94_9AGAR</name>
<evidence type="ECO:0000256" key="9">
    <source>
        <dbReference type="PROSITE-ProRule" id="PRU00282"/>
    </source>
</evidence>
<dbReference type="Pfam" id="PF04082">
    <property type="entry name" value="Fungal_trans"/>
    <property type="match status" value="1"/>
</dbReference>
<dbReference type="EMBL" id="JANIEX010000267">
    <property type="protein sequence ID" value="KAJ3569834.1"/>
    <property type="molecule type" value="Genomic_DNA"/>
</dbReference>
<dbReference type="PANTHER" id="PTHR24089">
    <property type="entry name" value="SOLUTE CARRIER FAMILY 25"/>
    <property type="match status" value="1"/>
</dbReference>
<feature type="region of interest" description="Disordered" evidence="11">
    <location>
        <begin position="359"/>
        <end position="400"/>
    </location>
</feature>
<dbReference type="InterPro" id="IPR002067">
    <property type="entry name" value="MCP"/>
</dbReference>
<organism evidence="14 15">
    <name type="scientific">Leucocoprinus birnbaumii</name>
    <dbReference type="NCBI Taxonomy" id="56174"/>
    <lineage>
        <taxon>Eukaryota</taxon>
        <taxon>Fungi</taxon>
        <taxon>Dikarya</taxon>
        <taxon>Basidiomycota</taxon>
        <taxon>Agaricomycotina</taxon>
        <taxon>Agaricomycetes</taxon>
        <taxon>Agaricomycetidae</taxon>
        <taxon>Agaricales</taxon>
        <taxon>Agaricineae</taxon>
        <taxon>Agaricaceae</taxon>
        <taxon>Leucocoprinus</taxon>
    </lineage>
</organism>
<keyword evidence="15" id="KW-1185">Reference proteome</keyword>
<feature type="compositionally biased region" description="Pro residues" evidence="11">
    <location>
        <begin position="1492"/>
        <end position="1504"/>
    </location>
</feature>
<dbReference type="InterPro" id="IPR018108">
    <property type="entry name" value="MCP_transmembrane"/>
</dbReference>
<feature type="compositionally biased region" description="Polar residues" evidence="11">
    <location>
        <begin position="1295"/>
        <end position="1307"/>
    </location>
</feature>
<feature type="transmembrane region" description="Helical" evidence="12">
    <location>
        <begin position="211"/>
        <end position="232"/>
    </location>
</feature>
<dbReference type="PROSITE" id="PS50920">
    <property type="entry name" value="SOLCAR"/>
    <property type="match status" value="2"/>
</dbReference>
<dbReference type="Gene3D" id="1.50.40.10">
    <property type="entry name" value="Mitochondrial carrier domain"/>
    <property type="match status" value="1"/>
</dbReference>
<feature type="coiled-coil region" evidence="10">
    <location>
        <begin position="468"/>
        <end position="495"/>
    </location>
</feature>
<evidence type="ECO:0000313" key="14">
    <source>
        <dbReference type="EMBL" id="KAJ3569834.1"/>
    </source>
</evidence>
<feature type="repeat" description="Solcar" evidence="9">
    <location>
        <begin position="16"/>
        <end position="107"/>
    </location>
</feature>
<dbReference type="InterPro" id="IPR007219">
    <property type="entry name" value="XnlR_reg_dom"/>
</dbReference>
<evidence type="ECO:0000259" key="13">
    <source>
        <dbReference type="SMART" id="SM00906"/>
    </source>
</evidence>
<dbReference type="Proteomes" id="UP001213000">
    <property type="component" value="Unassembled WGS sequence"/>
</dbReference>
<evidence type="ECO:0000256" key="4">
    <source>
        <dbReference type="ARBA" id="ARBA00022737"/>
    </source>
</evidence>
<dbReference type="CDD" id="cd12148">
    <property type="entry name" value="fungal_TF_MHR"/>
    <property type="match status" value="1"/>
</dbReference>
<feature type="compositionally biased region" description="Polar residues" evidence="11">
    <location>
        <begin position="1324"/>
        <end position="1342"/>
    </location>
</feature>
<feature type="region of interest" description="Disordered" evidence="11">
    <location>
        <begin position="1450"/>
        <end position="1524"/>
    </location>
</feature>
<dbReference type="SMART" id="SM00906">
    <property type="entry name" value="Fungal_trans"/>
    <property type="match status" value="1"/>
</dbReference>
<evidence type="ECO:0000256" key="1">
    <source>
        <dbReference type="ARBA" id="ARBA00004225"/>
    </source>
</evidence>
<feature type="repeat" description="Solcar" evidence="9">
    <location>
        <begin position="247"/>
        <end position="335"/>
    </location>
</feature>
<keyword evidence="8" id="KW-0539">Nucleus</keyword>
<feature type="region of interest" description="Disordered" evidence="11">
    <location>
        <begin position="1388"/>
        <end position="1416"/>
    </location>
</feature>
<evidence type="ECO:0000313" key="15">
    <source>
        <dbReference type="Proteomes" id="UP001213000"/>
    </source>
</evidence>
<dbReference type="GO" id="GO:0055085">
    <property type="term" value="P:transmembrane transport"/>
    <property type="evidence" value="ECO:0007669"/>
    <property type="project" value="InterPro"/>
</dbReference>
<dbReference type="SUPFAM" id="SSF103506">
    <property type="entry name" value="Mitochondrial carrier"/>
    <property type="match status" value="1"/>
</dbReference>
<evidence type="ECO:0000256" key="12">
    <source>
        <dbReference type="SAM" id="Phobius"/>
    </source>
</evidence>
<dbReference type="GO" id="GO:0031966">
    <property type="term" value="C:mitochondrial membrane"/>
    <property type="evidence" value="ECO:0007669"/>
    <property type="project" value="UniProtKB-SubCell"/>
</dbReference>
<dbReference type="GO" id="GO:0006351">
    <property type="term" value="P:DNA-templated transcription"/>
    <property type="evidence" value="ECO:0007669"/>
    <property type="project" value="InterPro"/>
</dbReference>
<evidence type="ECO:0000256" key="10">
    <source>
        <dbReference type="SAM" id="Coils"/>
    </source>
</evidence>
<keyword evidence="3 9" id="KW-0812">Transmembrane</keyword>
<reference evidence="14" key="1">
    <citation type="submission" date="2022-07" db="EMBL/GenBank/DDBJ databases">
        <title>Genome Sequence of Leucocoprinus birnbaumii.</title>
        <authorList>
            <person name="Buettner E."/>
        </authorList>
    </citation>
    <scope>NUCLEOTIDE SEQUENCE</scope>
    <source>
        <strain evidence="14">VT141</strain>
    </source>
</reference>
<comment type="subcellular location">
    <subcellularLocation>
        <location evidence="1">Mitochondrion membrane</location>
        <topology evidence="1">Multi-pass membrane protein</topology>
    </subcellularLocation>
</comment>
<dbReference type="GO" id="GO:0003677">
    <property type="term" value="F:DNA binding"/>
    <property type="evidence" value="ECO:0007669"/>
    <property type="project" value="InterPro"/>
</dbReference>
<evidence type="ECO:0000256" key="5">
    <source>
        <dbReference type="ARBA" id="ARBA00022989"/>
    </source>
</evidence>
<keyword evidence="6" id="KW-0496">Mitochondrion</keyword>
<evidence type="ECO:0000256" key="6">
    <source>
        <dbReference type="ARBA" id="ARBA00023128"/>
    </source>
</evidence>
<feature type="compositionally biased region" description="Polar residues" evidence="11">
    <location>
        <begin position="1349"/>
        <end position="1367"/>
    </location>
</feature>
<proteinExistence type="predicted"/>
<keyword evidence="2" id="KW-0813">Transport</keyword>
<comment type="caution">
    <text evidence="14">The sequence shown here is derived from an EMBL/GenBank/DDBJ whole genome shotgun (WGS) entry which is preliminary data.</text>
</comment>
<evidence type="ECO:0000256" key="3">
    <source>
        <dbReference type="ARBA" id="ARBA00022692"/>
    </source>
</evidence>
<protein>
    <recommendedName>
        <fullName evidence="13">Xylanolytic transcriptional activator regulatory domain-containing protein</fullName>
    </recommendedName>
</protein>
<keyword evidence="7 9" id="KW-0472">Membrane</keyword>
<accession>A0AAD5YX94</accession>
<feature type="domain" description="Xylanolytic transcriptional activator regulatory" evidence="13">
    <location>
        <begin position="824"/>
        <end position="892"/>
    </location>
</feature>
<dbReference type="InterPro" id="IPR023395">
    <property type="entry name" value="MCP_dom_sf"/>
</dbReference>
<evidence type="ECO:0000256" key="11">
    <source>
        <dbReference type="SAM" id="MobiDB-lite"/>
    </source>
</evidence>
<feature type="compositionally biased region" description="Basic and acidic residues" evidence="11">
    <location>
        <begin position="371"/>
        <end position="394"/>
    </location>
</feature>
<keyword evidence="4" id="KW-0677">Repeat</keyword>
<keyword evidence="5 12" id="KW-1133">Transmembrane helix</keyword>
<evidence type="ECO:0000256" key="7">
    <source>
        <dbReference type="ARBA" id="ARBA00023136"/>
    </source>
</evidence>
<sequence length="1524" mass="167074">MSSDASRSPKDKQSFDYIIRSGLAGGVAGCVAKSVVAPLDRVKILFQASNPEFQKYAGTFVGTFRAGHDIYRQAGFRGLFQGHSATLIRIFPYAAIKFMAYDQVHHVRLVFLSAAGMKVLKNGTDLDANQVPRNKCTMSVFFTYPLELIRVRMAFHTRNTAHDRDAPRPSFTRAFKHIYNERPVNPAHATEAVDTAHYFNKYPLLKFYRGFTVTMAGMVPYAGVSFLCWGYLRSRFLPPAKAGHETPTPVADLAFGAFSGAVAQTASYPFEVVRRRMQVGGITRPDRWLGWGETVRAIWQARGWRGFYVGLSIGYMKVIPMTAVSFAVWQGGKRLLNSLLLFDSTLQLALFVPHDGSTSRWGGHNTKQRRGQGEKGEEEAKNEQLHSMREKTTDTHCGTRVSSLIRRTPAVRFSKLYIQGLAFLEGPRAPHLCKWESMPDGPSPNRSPQNRVKLEGIKEDEDELPPALRTTKLDLNENREMLEDLSKRIRSLESKVVSTTGPASAPAAVGPRRSSMSMDGMAGGYGSVEGMYQPGPFASSSAGAVVGGYDWGIASAPILTESMPSHDVSSGVPIASPSMQPPQIHLPARPQPLRRQSGVTFRVPSAPRDEPYTPVLPFSLVHPGEYVGRANASSTVHSIRSISPFRLPQTKSTAPSSLSLLRVTPSAQTLIPTAEIQHLIQYLPDMQSGNLMIDAFFKEVNWRYGLPEKWLSTTCSQMWTVLQNPAPNHQLNPYWLCLFFAILACSSKSLEGSTPSARLPDRETYYLCASTARRVAEDRYFSSSNTSLVSGAPHSSPADGSVLGCLAIPLLCDFLAARGRVSESWKLMGEGIRVAQSIGLHRDPACPVWQDMPDVEKDLRRRAWWGLYIWDRPQMIRCDDCDVAKPSSVDAKGRKDSSNMSRVGMIQLSDLMGEILDKCMSVTYATWTLLTDMDSKFETWEMGIPPRIPTWHNTRAGYHSLRWSLTSRNPKLQPPSLHDYNMIESPGPIPESVAEKCVRLALELIKYQCDTFDRMQRTKSGESSLGENWYFEGCLSLFEAAVALLLALTKFPTTFFVHPNAIVAEEMKMGFRLEYEEMTRVISRVMDVFSEVVMSEKSFDNGTGEMKEGRRAEIASKALDTLQALLKEHWWKLDPKAEQGRPLRAPSGHPSPQEKGLSPAAGMSGPRLAYGGPGYVGPPPMGSLYTSPSQQPVQLPFRGQQVNPAQVYSGLVSPTTTEAEPSPPLSIQQQLQHQPRPNVYGSSTQYPMTTVSYASVSQPPFKNPPLPEGNATYQLYSPRSAADTPVATSPLGMTQSSPYDYHTQQNYFPGVDTPASNPFPFVPISSQNSSQTLDQGLGQQQPYHRGPQRQFNPIPTPTQRSPLQTHASASASTYNFYNPASAAVASASSSVTSGGPTGHPGRPLRASPGVPPPSQGMKMIHYVGPGSTTTSTTMASSGASMMGGGMGSMSFGVGGVSQESLQTDRGPEMVHSQHQSPQESRIVLSEFTGHHPTPPTGQPGPPTPSLARDGSQSGSATPAGGYYQ</sequence>
<dbReference type="PRINTS" id="PR00926">
    <property type="entry name" value="MITOCARRIER"/>
</dbReference>
<feature type="region of interest" description="Disordered" evidence="11">
    <location>
        <begin position="1138"/>
        <end position="1175"/>
    </location>
</feature>
<dbReference type="Pfam" id="PF00153">
    <property type="entry name" value="Mito_carr"/>
    <property type="match status" value="2"/>
</dbReference>
<evidence type="ECO:0000256" key="2">
    <source>
        <dbReference type="ARBA" id="ARBA00022448"/>
    </source>
</evidence>
<keyword evidence="10" id="KW-0175">Coiled coil</keyword>
<gene>
    <name evidence="14" type="ORF">NP233_g4794</name>
</gene>
<dbReference type="GO" id="GO:0008270">
    <property type="term" value="F:zinc ion binding"/>
    <property type="evidence" value="ECO:0007669"/>
    <property type="project" value="InterPro"/>
</dbReference>